<accession>A0A9W7FWB3</accession>
<evidence type="ECO:0000313" key="8">
    <source>
        <dbReference type="EMBL" id="GMI21045.1"/>
    </source>
</evidence>
<dbReference type="AlphaFoldDB" id="A0A9W7FWB3"/>
<organism evidence="8 9">
    <name type="scientific">Triparma columacea</name>
    <dbReference type="NCBI Taxonomy" id="722753"/>
    <lineage>
        <taxon>Eukaryota</taxon>
        <taxon>Sar</taxon>
        <taxon>Stramenopiles</taxon>
        <taxon>Ochrophyta</taxon>
        <taxon>Bolidophyceae</taxon>
        <taxon>Parmales</taxon>
        <taxon>Triparmaceae</taxon>
        <taxon>Triparma</taxon>
    </lineage>
</organism>
<feature type="compositionally biased region" description="Low complexity" evidence="5">
    <location>
        <begin position="56"/>
        <end position="66"/>
    </location>
</feature>
<dbReference type="InterPro" id="IPR036855">
    <property type="entry name" value="Znf_CCCH_sf"/>
</dbReference>
<dbReference type="SUPFAM" id="SSF90229">
    <property type="entry name" value="CCCH zinc finger"/>
    <property type="match status" value="1"/>
</dbReference>
<dbReference type="PROSITE" id="PS50158">
    <property type="entry name" value="ZF_CCHC"/>
    <property type="match status" value="1"/>
</dbReference>
<keyword evidence="2 4" id="KW-0863">Zinc-finger</keyword>
<keyword evidence="3 4" id="KW-0862">Zinc</keyword>
<evidence type="ECO:0000313" key="9">
    <source>
        <dbReference type="Proteomes" id="UP001165065"/>
    </source>
</evidence>
<sequence>MTSPSDIRSYTHGGKRIWRVAPFKTSSTASAAHATVAAPSDEESTHVNKKRRKKLPSSLPPSSRASSHAKCYEKGEFDDWEITSFPGLVSSGESTGVVGSDDCTVARGYIAKETLNFRSLLLTPSVFPPGARVVEFGPSTGEASLLVWKTLGVPSGGKGRWLGVEVGKECRDKLRGMGGDCIDGDALRDWGVLDRVREWWGEGCDCHTDKQQESTANLPPLVVLIDIGGDRSPDSVTELVRRVERKLNPHVIVIKNRAIAEWDEKSNNNESIHAGKEVTTKKRKGHPLKQPLKVTKSGLPICRFYNYKGTCKKGDECEYDHSYCHACGELGHKAIDCLL</sequence>
<keyword evidence="9" id="KW-1185">Reference proteome</keyword>
<evidence type="ECO:0000256" key="3">
    <source>
        <dbReference type="ARBA" id="ARBA00022833"/>
    </source>
</evidence>
<evidence type="ECO:0000256" key="1">
    <source>
        <dbReference type="ARBA" id="ARBA00022723"/>
    </source>
</evidence>
<dbReference type="PROSITE" id="PS50103">
    <property type="entry name" value="ZF_C3H1"/>
    <property type="match status" value="1"/>
</dbReference>
<reference evidence="9" key="1">
    <citation type="journal article" date="2023" name="Commun. Biol.">
        <title>Genome analysis of Parmales, the sister group of diatoms, reveals the evolutionary specialization of diatoms from phago-mixotrophs to photoautotrophs.</title>
        <authorList>
            <person name="Ban H."/>
            <person name="Sato S."/>
            <person name="Yoshikawa S."/>
            <person name="Yamada K."/>
            <person name="Nakamura Y."/>
            <person name="Ichinomiya M."/>
            <person name="Sato N."/>
            <person name="Blanc-Mathieu R."/>
            <person name="Endo H."/>
            <person name="Kuwata A."/>
            <person name="Ogata H."/>
        </authorList>
    </citation>
    <scope>NUCLEOTIDE SEQUENCE [LARGE SCALE GENOMIC DNA]</scope>
</reference>
<dbReference type="InterPro" id="IPR000571">
    <property type="entry name" value="Znf_CCCH"/>
</dbReference>
<evidence type="ECO:0000256" key="5">
    <source>
        <dbReference type="SAM" id="MobiDB-lite"/>
    </source>
</evidence>
<gene>
    <name evidence="8" type="ORF">TrCOL_g4503</name>
</gene>
<evidence type="ECO:0008006" key="10">
    <source>
        <dbReference type="Google" id="ProtNLM"/>
    </source>
</evidence>
<dbReference type="Pfam" id="PF00642">
    <property type="entry name" value="zf-CCCH"/>
    <property type="match status" value="1"/>
</dbReference>
<evidence type="ECO:0000259" key="7">
    <source>
        <dbReference type="PROSITE" id="PS50158"/>
    </source>
</evidence>
<evidence type="ECO:0000256" key="2">
    <source>
        <dbReference type="ARBA" id="ARBA00022771"/>
    </source>
</evidence>
<keyword evidence="1 4" id="KW-0479">Metal-binding</keyword>
<name>A0A9W7FWB3_9STRA</name>
<evidence type="ECO:0000259" key="6">
    <source>
        <dbReference type="PROSITE" id="PS50103"/>
    </source>
</evidence>
<protein>
    <recommendedName>
        <fullName evidence="10">C3H1-type domain-containing protein</fullName>
    </recommendedName>
</protein>
<dbReference type="InterPro" id="IPR001878">
    <property type="entry name" value="Znf_CCHC"/>
</dbReference>
<feature type="zinc finger region" description="C3H1-type" evidence="4">
    <location>
        <begin position="296"/>
        <end position="324"/>
    </location>
</feature>
<proteinExistence type="predicted"/>
<dbReference type="GO" id="GO:0008270">
    <property type="term" value="F:zinc ion binding"/>
    <property type="evidence" value="ECO:0007669"/>
    <property type="project" value="UniProtKB-KW"/>
</dbReference>
<dbReference type="Proteomes" id="UP001165065">
    <property type="component" value="Unassembled WGS sequence"/>
</dbReference>
<feature type="region of interest" description="Disordered" evidence="5">
    <location>
        <begin position="31"/>
        <end position="67"/>
    </location>
</feature>
<feature type="domain" description="CCHC-type" evidence="7">
    <location>
        <begin position="324"/>
        <end position="337"/>
    </location>
</feature>
<comment type="caution">
    <text evidence="8">The sequence shown here is derived from an EMBL/GenBank/DDBJ whole genome shotgun (WGS) entry which is preliminary data.</text>
</comment>
<dbReference type="GO" id="GO:0003676">
    <property type="term" value="F:nucleic acid binding"/>
    <property type="evidence" value="ECO:0007669"/>
    <property type="project" value="InterPro"/>
</dbReference>
<dbReference type="EMBL" id="BRYA01000526">
    <property type="protein sequence ID" value="GMI21045.1"/>
    <property type="molecule type" value="Genomic_DNA"/>
</dbReference>
<dbReference type="OrthoDB" id="10406818at2759"/>
<evidence type="ECO:0000256" key="4">
    <source>
        <dbReference type="PROSITE-ProRule" id="PRU00723"/>
    </source>
</evidence>
<feature type="domain" description="C3H1-type" evidence="6">
    <location>
        <begin position="296"/>
        <end position="324"/>
    </location>
</feature>
<dbReference type="SMART" id="SM00356">
    <property type="entry name" value="ZnF_C3H1"/>
    <property type="match status" value="1"/>
</dbReference>